<keyword evidence="4 5" id="KW-0472">Membrane</keyword>
<dbReference type="PROSITE" id="PS50929">
    <property type="entry name" value="ABC_TM1F"/>
    <property type="match status" value="1"/>
</dbReference>
<dbReference type="EMBL" id="JAAGMQ010000341">
    <property type="protein sequence ID" value="NEC33798.1"/>
    <property type="molecule type" value="Genomic_DNA"/>
</dbReference>
<evidence type="ECO:0000256" key="3">
    <source>
        <dbReference type="ARBA" id="ARBA00022989"/>
    </source>
</evidence>
<gene>
    <name evidence="7" type="ORF">G3I66_11480</name>
</gene>
<feature type="transmembrane region" description="Helical" evidence="5">
    <location>
        <begin position="33"/>
        <end position="59"/>
    </location>
</feature>
<dbReference type="InterPro" id="IPR011527">
    <property type="entry name" value="ABC1_TM_dom"/>
</dbReference>
<organism evidence="7 8">
    <name type="scientific">Streptomyces rubrogriseus</name>
    <dbReference type="NCBI Taxonomy" id="194673"/>
    <lineage>
        <taxon>Bacteria</taxon>
        <taxon>Bacillati</taxon>
        <taxon>Actinomycetota</taxon>
        <taxon>Actinomycetes</taxon>
        <taxon>Kitasatosporales</taxon>
        <taxon>Streptomycetaceae</taxon>
        <taxon>Streptomyces</taxon>
        <taxon>Streptomyces violaceoruber group</taxon>
    </lineage>
</organism>
<evidence type="ECO:0000256" key="2">
    <source>
        <dbReference type="ARBA" id="ARBA00022692"/>
    </source>
</evidence>
<keyword evidence="3 5" id="KW-1133">Transmembrane helix</keyword>
<keyword evidence="7" id="KW-0067">ATP-binding</keyword>
<feature type="domain" description="ABC transmembrane type-1" evidence="6">
    <location>
        <begin position="1"/>
        <end position="124"/>
    </location>
</feature>
<evidence type="ECO:0000259" key="6">
    <source>
        <dbReference type="PROSITE" id="PS50929"/>
    </source>
</evidence>
<keyword evidence="2 5" id="KW-0812">Transmembrane</keyword>
<evidence type="ECO:0000256" key="4">
    <source>
        <dbReference type="ARBA" id="ARBA00023136"/>
    </source>
</evidence>
<dbReference type="GO" id="GO:0005524">
    <property type="term" value="F:ATP binding"/>
    <property type="evidence" value="ECO:0007669"/>
    <property type="project" value="UniProtKB-KW"/>
</dbReference>
<dbReference type="GO" id="GO:0005886">
    <property type="term" value="C:plasma membrane"/>
    <property type="evidence" value="ECO:0007669"/>
    <property type="project" value="UniProtKB-SubCell"/>
</dbReference>
<evidence type="ECO:0000313" key="7">
    <source>
        <dbReference type="EMBL" id="NEC33798.1"/>
    </source>
</evidence>
<name>A0A6G3TBW1_9ACTN</name>
<evidence type="ECO:0000256" key="1">
    <source>
        <dbReference type="ARBA" id="ARBA00004651"/>
    </source>
</evidence>
<dbReference type="GO" id="GO:0140359">
    <property type="term" value="F:ABC-type transporter activity"/>
    <property type="evidence" value="ECO:0007669"/>
    <property type="project" value="InterPro"/>
</dbReference>
<reference evidence="7 8" key="1">
    <citation type="submission" date="2020-01" db="EMBL/GenBank/DDBJ databases">
        <title>Insect and environment-associated Actinomycetes.</title>
        <authorList>
            <person name="Currrie C."/>
            <person name="Chevrette M."/>
            <person name="Carlson C."/>
            <person name="Stubbendieck R."/>
            <person name="Wendt-Pienkowski E."/>
        </authorList>
    </citation>
    <scope>NUCLEOTIDE SEQUENCE [LARGE SCALE GENOMIC DNA]</scope>
    <source>
        <strain evidence="7 8">SID7739</strain>
    </source>
</reference>
<protein>
    <submittedName>
        <fullName evidence="7">ABC transporter ATP-binding protein</fullName>
    </submittedName>
</protein>
<comment type="caution">
    <text evidence="7">The sequence shown here is derived from an EMBL/GenBank/DDBJ whole genome shotgun (WGS) entry which is preliminary data.</text>
</comment>
<comment type="subcellular location">
    <subcellularLocation>
        <location evidence="1">Cell membrane</location>
        <topology evidence="1">Multi-pass membrane protein</topology>
    </subcellularLocation>
</comment>
<evidence type="ECO:0000256" key="5">
    <source>
        <dbReference type="SAM" id="Phobius"/>
    </source>
</evidence>
<proteinExistence type="predicted"/>
<sequence length="124" mass="12575">DIGTRLTLNAADAGGAPAARAALAASLITPLGALVALAFVDVWVALCVLTGLPALALLLRSFARDTGATVAAYQRTQSLIASRLLEAMEGADTIGAAGTAGRERARVLAPLAELAAQGRHMWAL</sequence>
<keyword evidence="7" id="KW-0547">Nucleotide-binding</keyword>
<dbReference type="AlphaFoldDB" id="A0A6G3TBW1"/>
<dbReference type="Gene3D" id="1.20.1560.10">
    <property type="entry name" value="ABC transporter type 1, transmembrane domain"/>
    <property type="match status" value="1"/>
</dbReference>
<dbReference type="SUPFAM" id="SSF90123">
    <property type="entry name" value="ABC transporter transmembrane region"/>
    <property type="match status" value="1"/>
</dbReference>
<dbReference type="InterPro" id="IPR036640">
    <property type="entry name" value="ABC1_TM_sf"/>
</dbReference>
<feature type="non-terminal residue" evidence="7">
    <location>
        <position position="1"/>
    </location>
</feature>
<accession>A0A6G3TBW1</accession>
<dbReference type="Proteomes" id="UP000475666">
    <property type="component" value="Unassembled WGS sequence"/>
</dbReference>
<feature type="non-terminal residue" evidence="7">
    <location>
        <position position="124"/>
    </location>
</feature>
<evidence type="ECO:0000313" key="8">
    <source>
        <dbReference type="Proteomes" id="UP000475666"/>
    </source>
</evidence>